<dbReference type="STRING" id="89524.SAMN05444370_106112"/>
<dbReference type="InterPro" id="IPR005123">
    <property type="entry name" value="Oxoglu/Fe-dep_dioxygenase_dom"/>
</dbReference>
<dbReference type="GO" id="GO:0102276">
    <property type="term" value="F:2-oxoglutarate oxygenase/decarboxylase (ethylene-forming) activity"/>
    <property type="evidence" value="ECO:0007669"/>
    <property type="project" value="UniProtKB-EC"/>
</dbReference>
<comment type="cofactor">
    <cofactor evidence="1">
        <name>Fe(2+)</name>
        <dbReference type="ChEBI" id="CHEBI:29033"/>
    </cofactor>
</comment>
<evidence type="ECO:0000256" key="5">
    <source>
        <dbReference type="ARBA" id="ARBA00019045"/>
    </source>
</evidence>
<protein>
    <recommendedName>
        <fullName evidence="5">2-oxoglutarate-dependent ethylene/succinate-forming enzyme</fullName>
        <ecNumber evidence="4">1.13.12.19</ecNumber>
        <ecNumber evidence="3">1.14.20.7</ecNumber>
    </recommendedName>
    <alternativeName>
        <fullName evidence="7">2-oxoglutarate dioxygenase (ethylene-forming)</fullName>
    </alternativeName>
    <alternativeName>
        <fullName evidence="8">2-oxoglutarate/L-arginine monooxygenase/decarboxylase (succinate-forming)</fullName>
    </alternativeName>
</protein>
<dbReference type="PRINTS" id="PR00682">
    <property type="entry name" value="IPNSYNTHASE"/>
</dbReference>
<evidence type="ECO:0000313" key="14">
    <source>
        <dbReference type="Proteomes" id="UP000198703"/>
    </source>
</evidence>
<feature type="domain" description="Fe2OG dioxygenase" evidence="12">
    <location>
        <begin position="177"/>
        <end position="281"/>
    </location>
</feature>
<dbReference type="InterPro" id="IPR050231">
    <property type="entry name" value="Iron_ascorbate_oxido_reductase"/>
</dbReference>
<evidence type="ECO:0000256" key="9">
    <source>
        <dbReference type="ARBA" id="ARBA00047725"/>
    </source>
</evidence>
<dbReference type="EC" id="1.13.12.19" evidence="4"/>
<evidence type="ECO:0000256" key="4">
    <source>
        <dbReference type="ARBA" id="ARBA00012531"/>
    </source>
</evidence>
<evidence type="ECO:0000256" key="2">
    <source>
        <dbReference type="ARBA" id="ARBA00004767"/>
    </source>
</evidence>
<comment type="catalytic activity">
    <reaction evidence="10">
        <text>L-arginine + 2-oxoglutarate + O2 = guanidine + L-glutamate 5-semialdehyde + succinate + CO2</text>
        <dbReference type="Rhea" id="RHEA:31535"/>
        <dbReference type="ChEBI" id="CHEBI:15379"/>
        <dbReference type="ChEBI" id="CHEBI:16526"/>
        <dbReference type="ChEBI" id="CHEBI:16810"/>
        <dbReference type="ChEBI" id="CHEBI:30031"/>
        <dbReference type="ChEBI" id="CHEBI:30087"/>
        <dbReference type="ChEBI" id="CHEBI:32682"/>
        <dbReference type="ChEBI" id="CHEBI:58066"/>
        <dbReference type="EC" id="1.14.20.7"/>
    </reaction>
</comment>
<dbReference type="AlphaFoldDB" id="A0A1H4BYS6"/>
<gene>
    <name evidence="13" type="ORF">SAMN05444370_106112</name>
</gene>
<sequence>MAYAVARPLDAALIPVIDIGPLRDGSDPGAVAVALTKASREAGFLYVVNHGVDEALIDAAREEAMAFFRADPAVKAEAAVSAKHRGWLATGGARMADDAAPDLKESFVWGYEDARGQTPDDHPLRGANRWPASHPALRTAAQAWFLEAHGVAEQLMRGFALGLGLDGEAFLESVARPMSRASFVYYPPQPEALGAGRFGVGPHTDFGVLTVLAQDGVGGLQVQDLAGDWVEAPPIPGALVVNVGDLLARWTAGRCRSTPHRVVNASGRERLSLVLAWDPEPQTMIDAAALLGPEGAEAPIACGDYLEARFARAFAYRAKP</sequence>
<dbReference type="RefSeq" id="WP_093253604.1">
    <property type="nucleotide sequence ID" value="NZ_FNQM01000006.1"/>
</dbReference>
<dbReference type="SUPFAM" id="SSF51197">
    <property type="entry name" value="Clavaminate synthase-like"/>
    <property type="match status" value="1"/>
</dbReference>
<evidence type="ECO:0000256" key="3">
    <source>
        <dbReference type="ARBA" id="ARBA00012293"/>
    </source>
</evidence>
<evidence type="ECO:0000256" key="10">
    <source>
        <dbReference type="ARBA" id="ARBA00049359"/>
    </source>
</evidence>
<dbReference type="GO" id="GO:0046872">
    <property type="term" value="F:metal ion binding"/>
    <property type="evidence" value="ECO:0007669"/>
    <property type="project" value="UniProtKB-KW"/>
</dbReference>
<proteinExistence type="inferred from homology"/>
<dbReference type="Pfam" id="PF03171">
    <property type="entry name" value="2OG-FeII_Oxy"/>
    <property type="match status" value="1"/>
</dbReference>
<organism evidence="13 14">
    <name type="scientific">Rubrimonas cliftonensis</name>
    <dbReference type="NCBI Taxonomy" id="89524"/>
    <lineage>
        <taxon>Bacteria</taxon>
        <taxon>Pseudomonadati</taxon>
        <taxon>Pseudomonadota</taxon>
        <taxon>Alphaproteobacteria</taxon>
        <taxon>Rhodobacterales</taxon>
        <taxon>Paracoccaceae</taxon>
        <taxon>Rubrimonas</taxon>
    </lineage>
</organism>
<evidence type="ECO:0000256" key="7">
    <source>
        <dbReference type="ARBA" id="ARBA00031011"/>
    </source>
</evidence>
<dbReference type="OrthoDB" id="21825at2"/>
<dbReference type="InterPro" id="IPR027443">
    <property type="entry name" value="IPNS-like_sf"/>
</dbReference>
<evidence type="ECO:0000256" key="6">
    <source>
        <dbReference type="ARBA" id="ARBA00022666"/>
    </source>
</evidence>
<comment type="catalytic activity">
    <reaction evidence="9">
        <text>2-oxoglutarate + O2 + 2 H(+) = ethene + 3 CO2 + H2O</text>
        <dbReference type="Rhea" id="RHEA:31523"/>
        <dbReference type="ChEBI" id="CHEBI:15377"/>
        <dbReference type="ChEBI" id="CHEBI:15378"/>
        <dbReference type="ChEBI" id="CHEBI:15379"/>
        <dbReference type="ChEBI" id="CHEBI:16526"/>
        <dbReference type="ChEBI" id="CHEBI:16810"/>
        <dbReference type="ChEBI" id="CHEBI:18153"/>
        <dbReference type="EC" id="1.13.12.19"/>
    </reaction>
</comment>
<keyword evidence="14" id="KW-1185">Reference proteome</keyword>
<dbReference type="EMBL" id="FNQM01000006">
    <property type="protein sequence ID" value="SEA53230.1"/>
    <property type="molecule type" value="Genomic_DNA"/>
</dbReference>
<evidence type="ECO:0000259" key="12">
    <source>
        <dbReference type="PROSITE" id="PS51471"/>
    </source>
</evidence>
<keyword evidence="11" id="KW-0408">Iron</keyword>
<keyword evidence="6" id="KW-0266">Ethylene biosynthesis</keyword>
<dbReference type="GO" id="GO:0009693">
    <property type="term" value="P:ethylene biosynthetic process"/>
    <property type="evidence" value="ECO:0007669"/>
    <property type="project" value="UniProtKB-KW"/>
</dbReference>
<comment type="similarity">
    <text evidence="11">Belongs to the iron/ascorbate-dependent oxidoreductase family.</text>
</comment>
<dbReference type="EC" id="1.14.20.7" evidence="3"/>
<evidence type="ECO:0000256" key="11">
    <source>
        <dbReference type="RuleBase" id="RU003682"/>
    </source>
</evidence>
<accession>A0A1H4BYS6</accession>
<keyword evidence="11" id="KW-0560">Oxidoreductase</keyword>
<dbReference type="Proteomes" id="UP000198703">
    <property type="component" value="Unassembled WGS sequence"/>
</dbReference>
<dbReference type="PANTHER" id="PTHR47990">
    <property type="entry name" value="2-OXOGLUTARATE (2OG) AND FE(II)-DEPENDENT OXYGENASE SUPERFAMILY PROTEIN-RELATED"/>
    <property type="match status" value="1"/>
</dbReference>
<dbReference type="Gene3D" id="2.60.120.330">
    <property type="entry name" value="B-lactam Antibiotic, Isopenicillin N Synthase, Chain"/>
    <property type="match status" value="1"/>
</dbReference>
<name>A0A1H4BYS6_9RHOB</name>
<evidence type="ECO:0000313" key="13">
    <source>
        <dbReference type="EMBL" id="SEA53230.1"/>
    </source>
</evidence>
<evidence type="ECO:0000256" key="1">
    <source>
        <dbReference type="ARBA" id="ARBA00001954"/>
    </source>
</evidence>
<reference evidence="13 14" key="1">
    <citation type="submission" date="2016-10" db="EMBL/GenBank/DDBJ databases">
        <authorList>
            <person name="de Groot N.N."/>
        </authorList>
    </citation>
    <scope>NUCLEOTIDE SEQUENCE [LARGE SCALE GENOMIC DNA]</scope>
    <source>
        <strain evidence="13 14">DSM 15345</strain>
    </source>
</reference>
<evidence type="ECO:0000256" key="8">
    <source>
        <dbReference type="ARBA" id="ARBA00031282"/>
    </source>
</evidence>
<keyword evidence="11" id="KW-0479">Metal-binding</keyword>
<dbReference type="Pfam" id="PF14226">
    <property type="entry name" value="DIOX_N"/>
    <property type="match status" value="1"/>
</dbReference>
<dbReference type="PROSITE" id="PS51471">
    <property type="entry name" value="FE2OG_OXY"/>
    <property type="match status" value="1"/>
</dbReference>
<comment type="pathway">
    <text evidence="2">Alkene biosynthesis; ethylene biosynthesis via 2-oxoglutarate.</text>
</comment>
<dbReference type="InterPro" id="IPR044861">
    <property type="entry name" value="IPNS-like_FE2OG_OXY"/>
</dbReference>
<dbReference type="InterPro" id="IPR026992">
    <property type="entry name" value="DIOX_N"/>
</dbReference>